<dbReference type="HAMAP" id="MF_01925">
    <property type="entry name" value="P5C_reductase"/>
    <property type="match status" value="1"/>
</dbReference>
<dbReference type="InterPro" id="IPR029036">
    <property type="entry name" value="P5CR_dimer"/>
</dbReference>
<dbReference type="InterPro" id="IPR053790">
    <property type="entry name" value="P5CR-like_CS"/>
</dbReference>
<dbReference type="SUPFAM" id="SSF48179">
    <property type="entry name" value="6-phosphogluconate dehydrogenase C-terminal domain-like"/>
    <property type="match status" value="1"/>
</dbReference>
<comment type="catalytic activity">
    <reaction evidence="4 6">
        <text>L-proline + NADP(+) = (S)-1-pyrroline-5-carboxylate + NADPH + 2 H(+)</text>
        <dbReference type="Rhea" id="RHEA:14109"/>
        <dbReference type="ChEBI" id="CHEBI:15378"/>
        <dbReference type="ChEBI" id="CHEBI:17388"/>
        <dbReference type="ChEBI" id="CHEBI:57783"/>
        <dbReference type="ChEBI" id="CHEBI:58349"/>
        <dbReference type="ChEBI" id="CHEBI:60039"/>
        <dbReference type="EC" id="1.5.1.2"/>
    </reaction>
</comment>
<accession>A0ABP8GYH6</accession>
<keyword evidence="4 6" id="KW-0641">Proline biosynthesis</keyword>
<evidence type="ECO:0000313" key="10">
    <source>
        <dbReference type="Proteomes" id="UP001501671"/>
    </source>
</evidence>
<dbReference type="Gene3D" id="1.10.3730.10">
    <property type="entry name" value="ProC C-terminal domain-like"/>
    <property type="match status" value="1"/>
</dbReference>
<evidence type="ECO:0000259" key="7">
    <source>
        <dbReference type="Pfam" id="PF03807"/>
    </source>
</evidence>
<dbReference type="Proteomes" id="UP001501671">
    <property type="component" value="Unassembled WGS sequence"/>
</dbReference>
<dbReference type="PROSITE" id="PS00521">
    <property type="entry name" value="P5CR"/>
    <property type="match status" value="1"/>
</dbReference>
<sequence>MHSGFSIAFIGGGNMASALVSGLADKLCPMSRIHVIDPNEGLREQWRARGAGVAAAPGDALAACPVWVYAVKPQVLKEVAAQTRPWLRDSLAISIAAGIRAADLAAWLGEPGRPWSRVVRCMPNTPALIGAGVTGLAALPGVAQADRDLATSILQAVGEAVWVDDEAALDGVTALSGSGPAYVFLLLEALIEGGQAVGLDAAQSRRLALATLAGATRLAAESTEPPAVLRERVTSKGGTTAAALAVMNEGGLKDIVLHAMQAAARRASEMGDEFGR</sequence>
<proteinExistence type="inferred from homology"/>
<comment type="catalytic activity">
    <reaction evidence="4">
        <text>L-proline + NAD(+) = (S)-1-pyrroline-5-carboxylate + NADH + 2 H(+)</text>
        <dbReference type="Rhea" id="RHEA:14105"/>
        <dbReference type="ChEBI" id="CHEBI:15378"/>
        <dbReference type="ChEBI" id="CHEBI:17388"/>
        <dbReference type="ChEBI" id="CHEBI:57540"/>
        <dbReference type="ChEBI" id="CHEBI:57945"/>
        <dbReference type="ChEBI" id="CHEBI:60039"/>
        <dbReference type="EC" id="1.5.1.2"/>
    </reaction>
</comment>
<protein>
    <recommendedName>
        <fullName evidence="4 5">Pyrroline-5-carboxylate reductase</fullName>
        <shortName evidence="4">P5C reductase</shortName>
        <shortName evidence="4">P5CR</shortName>
        <ecNumber evidence="4 5">1.5.1.2</ecNumber>
    </recommendedName>
    <alternativeName>
        <fullName evidence="4">PCA reductase</fullName>
    </alternativeName>
</protein>
<organism evidence="9 10">
    <name type="scientific">Pigmentiphaga soli</name>
    <dbReference type="NCBI Taxonomy" id="1007095"/>
    <lineage>
        <taxon>Bacteria</taxon>
        <taxon>Pseudomonadati</taxon>
        <taxon>Pseudomonadota</taxon>
        <taxon>Betaproteobacteria</taxon>
        <taxon>Burkholderiales</taxon>
        <taxon>Alcaligenaceae</taxon>
        <taxon>Pigmentiphaga</taxon>
    </lineage>
</organism>
<name>A0ABP8GYH6_9BURK</name>
<dbReference type="RefSeq" id="WP_345248881.1">
    <property type="nucleotide sequence ID" value="NZ_BAABFO010000008.1"/>
</dbReference>
<evidence type="ECO:0000313" key="9">
    <source>
        <dbReference type="EMBL" id="GAA4331373.1"/>
    </source>
</evidence>
<dbReference type="InterPro" id="IPR028939">
    <property type="entry name" value="P5C_Rdtase_cat_N"/>
</dbReference>
<dbReference type="PANTHER" id="PTHR11645">
    <property type="entry name" value="PYRROLINE-5-CARBOXYLATE REDUCTASE"/>
    <property type="match status" value="1"/>
</dbReference>
<comment type="similarity">
    <text evidence="1 4 6">Belongs to the pyrroline-5-carboxylate reductase family.</text>
</comment>
<keyword evidence="3 4" id="KW-0560">Oxidoreductase</keyword>
<keyword evidence="4 6" id="KW-0028">Amino-acid biosynthesis</keyword>
<keyword evidence="2 4" id="KW-0521">NADP</keyword>
<feature type="domain" description="Pyrroline-5-carboxylate reductase dimerisation" evidence="8">
    <location>
        <begin position="166"/>
        <end position="270"/>
    </location>
</feature>
<evidence type="ECO:0000256" key="3">
    <source>
        <dbReference type="ARBA" id="ARBA00023002"/>
    </source>
</evidence>
<dbReference type="Gene3D" id="3.40.50.720">
    <property type="entry name" value="NAD(P)-binding Rossmann-like Domain"/>
    <property type="match status" value="1"/>
</dbReference>
<keyword evidence="10" id="KW-1185">Reference proteome</keyword>
<comment type="function">
    <text evidence="4">Catalyzes the reduction of 1-pyrroline-5-carboxylate (PCA) to L-proline.</text>
</comment>
<dbReference type="NCBIfam" id="TIGR00112">
    <property type="entry name" value="proC"/>
    <property type="match status" value="1"/>
</dbReference>
<comment type="subcellular location">
    <subcellularLocation>
        <location evidence="4">Cytoplasm</location>
    </subcellularLocation>
</comment>
<evidence type="ECO:0000256" key="4">
    <source>
        <dbReference type="HAMAP-Rule" id="MF_01925"/>
    </source>
</evidence>
<evidence type="ECO:0000256" key="2">
    <source>
        <dbReference type="ARBA" id="ARBA00022857"/>
    </source>
</evidence>
<dbReference type="Pfam" id="PF03807">
    <property type="entry name" value="F420_oxidored"/>
    <property type="match status" value="1"/>
</dbReference>
<dbReference type="PANTHER" id="PTHR11645:SF0">
    <property type="entry name" value="PYRROLINE-5-CARBOXYLATE REDUCTASE 3"/>
    <property type="match status" value="1"/>
</dbReference>
<dbReference type="InterPro" id="IPR000304">
    <property type="entry name" value="Pyrroline-COOH_reductase"/>
</dbReference>
<feature type="domain" description="Pyrroline-5-carboxylate reductase catalytic N-terminal" evidence="7">
    <location>
        <begin position="7"/>
        <end position="98"/>
    </location>
</feature>
<reference evidence="10" key="1">
    <citation type="journal article" date="2019" name="Int. J. Syst. Evol. Microbiol.">
        <title>The Global Catalogue of Microorganisms (GCM) 10K type strain sequencing project: providing services to taxonomists for standard genome sequencing and annotation.</title>
        <authorList>
            <consortium name="The Broad Institute Genomics Platform"/>
            <consortium name="The Broad Institute Genome Sequencing Center for Infectious Disease"/>
            <person name="Wu L."/>
            <person name="Ma J."/>
        </authorList>
    </citation>
    <scope>NUCLEOTIDE SEQUENCE [LARGE SCALE GENOMIC DNA]</scope>
    <source>
        <strain evidence="10">JCM 17666</strain>
    </source>
</reference>
<dbReference type="EC" id="1.5.1.2" evidence="4 5"/>
<comment type="pathway">
    <text evidence="4 6">Amino-acid biosynthesis; L-proline biosynthesis; L-proline from L-glutamate 5-semialdehyde: step 1/1.</text>
</comment>
<evidence type="ECO:0000256" key="6">
    <source>
        <dbReference type="RuleBase" id="RU003903"/>
    </source>
</evidence>
<evidence type="ECO:0000256" key="1">
    <source>
        <dbReference type="ARBA" id="ARBA00005525"/>
    </source>
</evidence>
<comment type="caution">
    <text evidence="9">The sequence shown here is derived from an EMBL/GenBank/DDBJ whole genome shotgun (WGS) entry which is preliminary data.</text>
</comment>
<dbReference type="Pfam" id="PF14748">
    <property type="entry name" value="P5CR_dimer"/>
    <property type="match status" value="1"/>
</dbReference>
<dbReference type="EMBL" id="BAABFO010000008">
    <property type="protein sequence ID" value="GAA4331373.1"/>
    <property type="molecule type" value="Genomic_DNA"/>
</dbReference>
<dbReference type="PIRSF" id="PIRSF000193">
    <property type="entry name" value="Pyrrol-5-carb_rd"/>
    <property type="match status" value="1"/>
</dbReference>
<keyword evidence="4" id="KW-0963">Cytoplasm</keyword>
<dbReference type="InterPro" id="IPR008927">
    <property type="entry name" value="6-PGluconate_DH-like_C_sf"/>
</dbReference>
<dbReference type="InterPro" id="IPR036291">
    <property type="entry name" value="NAD(P)-bd_dom_sf"/>
</dbReference>
<dbReference type="SUPFAM" id="SSF51735">
    <property type="entry name" value="NAD(P)-binding Rossmann-fold domains"/>
    <property type="match status" value="1"/>
</dbReference>
<evidence type="ECO:0000256" key="5">
    <source>
        <dbReference type="NCBIfam" id="TIGR00112"/>
    </source>
</evidence>
<evidence type="ECO:0000259" key="8">
    <source>
        <dbReference type="Pfam" id="PF14748"/>
    </source>
</evidence>
<gene>
    <name evidence="4 9" type="primary">proC</name>
    <name evidence="9" type="ORF">GCM10023144_19920</name>
</gene>